<reference evidence="1 2" key="1">
    <citation type="submission" date="2021-06" db="EMBL/GenBank/DDBJ databases">
        <title>Caerostris darwini draft genome.</title>
        <authorList>
            <person name="Kono N."/>
            <person name="Arakawa K."/>
        </authorList>
    </citation>
    <scope>NUCLEOTIDE SEQUENCE [LARGE SCALE GENOMIC DNA]</scope>
</reference>
<accession>A0AAV4SH72</accession>
<evidence type="ECO:0000313" key="2">
    <source>
        <dbReference type="Proteomes" id="UP001054837"/>
    </source>
</evidence>
<organism evidence="1 2">
    <name type="scientific">Caerostris darwini</name>
    <dbReference type="NCBI Taxonomy" id="1538125"/>
    <lineage>
        <taxon>Eukaryota</taxon>
        <taxon>Metazoa</taxon>
        <taxon>Ecdysozoa</taxon>
        <taxon>Arthropoda</taxon>
        <taxon>Chelicerata</taxon>
        <taxon>Arachnida</taxon>
        <taxon>Araneae</taxon>
        <taxon>Araneomorphae</taxon>
        <taxon>Entelegynae</taxon>
        <taxon>Araneoidea</taxon>
        <taxon>Araneidae</taxon>
        <taxon>Caerostris</taxon>
    </lineage>
</organism>
<name>A0AAV4SH72_9ARAC</name>
<dbReference type="Proteomes" id="UP001054837">
    <property type="component" value="Unassembled WGS sequence"/>
</dbReference>
<dbReference type="AlphaFoldDB" id="A0AAV4SH72"/>
<evidence type="ECO:0000313" key="1">
    <source>
        <dbReference type="EMBL" id="GIY32319.1"/>
    </source>
</evidence>
<gene>
    <name evidence="1" type="ORF">CDAR_619761</name>
</gene>
<sequence length="103" mass="11323">MFSWLLTFTKSVTFNRKLSLYTLPTVFITNPTNSHFTKYLISGVTSTSSNNASCSKPCVSCAGRTMGIGGEILLSAFQYYSLLLTRGMCTSLNTRRMGEDPGE</sequence>
<protein>
    <submittedName>
        <fullName evidence="1">Uncharacterized protein</fullName>
    </submittedName>
</protein>
<keyword evidence="2" id="KW-1185">Reference proteome</keyword>
<proteinExistence type="predicted"/>
<comment type="caution">
    <text evidence="1">The sequence shown here is derived from an EMBL/GenBank/DDBJ whole genome shotgun (WGS) entry which is preliminary data.</text>
</comment>
<dbReference type="EMBL" id="BPLQ01007770">
    <property type="protein sequence ID" value="GIY32319.1"/>
    <property type="molecule type" value="Genomic_DNA"/>
</dbReference>